<dbReference type="InterPro" id="IPR009003">
    <property type="entry name" value="Peptidase_S1_PA"/>
</dbReference>
<dbReference type="EMBL" id="CP144754">
    <property type="protein sequence ID" value="WVZ98525.1"/>
    <property type="molecule type" value="Genomic_DNA"/>
</dbReference>
<dbReference type="PANTHER" id="PTHR18868:SF29">
    <property type="match status" value="1"/>
</dbReference>
<dbReference type="Gene3D" id="2.40.10.120">
    <property type="match status" value="1"/>
</dbReference>
<proteinExistence type="predicted"/>
<protein>
    <submittedName>
        <fullName evidence="2">Uncharacterized protein</fullName>
    </submittedName>
</protein>
<evidence type="ECO:0000313" key="2">
    <source>
        <dbReference type="EMBL" id="WVZ98525.1"/>
    </source>
</evidence>
<keyword evidence="3" id="KW-1185">Reference proteome</keyword>
<gene>
    <name evidence="2" type="ORF">U9M48_043955</name>
</gene>
<sequence>AQPQRQLGITRGTGCRPAARTHLRAKPAELRLRPGSTDPPLGGAPSAVQHRDGRLRDGPAVSVLDLRPGRPPDPPHASPDPEGPPRSPRASAGSPFFRGSRLQSQPLSSAPAGGRLAGRRLGPPPPPPASSGGRIRAASPRRERPGGLPGSSPLPSSAPRPAYPVAAASSLVDHLSFFRDRAGHLGLLMHPHVKAGGEAVRVALPPFRRRSQALSSPHRHHQPWLSLAPISVRGGLKKMQKAKKGGGDLTRSFHKKKRGCKTEWVSGHLRDGDSNRDVFAKLPDRVKSDICKSVVSISLCNGDVPLFSCSGIAIARKGYRLTKCLTSASLVRAFDGKTNEDYYELKIEVRCEGNEVYMGFLDEYDLDHNFAVVNIDAFLDVHVGSSQSMLKSVLPGEAYVVGRGVSGDLISRSVELVCDPRVSKHDQDLESETSKAWEGGIIFSLNGESVGMSLFLVKGKTSFLPWGTIFEHLRHFWTSWQRSGAPVVGKSNSRPEAPRYLLNQEQLDLDSMGYPKLPSTKDCAGMVLVNTFEETFGDIHGKGVWRKLGEQAFSTINCNVVALASYNGERRFFACTGFFIRWNESTIILTSASLIRSSGDGSNIVENLRIAVSPCDGKIREGTLEHYNLHYNVALVSVKDFYVSSPANTVSNRYTPQVAAVGRCFESGALMATSGELVSWTGTLDCNYLVRSSCKITKAGIGGPLVTLDGNVLGMNFYDKKIGTPFMSLLDIFLILKSSKSHPSGAAFWKMDGDDAARLNRWPVPMPCWRPLNYVDDESDESDDEDDDGSLEYGYRRGEKVILI</sequence>
<feature type="non-terminal residue" evidence="2">
    <location>
        <position position="804"/>
    </location>
</feature>
<evidence type="ECO:0000313" key="3">
    <source>
        <dbReference type="Proteomes" id="UP001341281"/>
    </source>
</evidence>
<dbReference type="PANTHER" id="PTHR18868">
    <property type="entry name" value="OS07G0665300 PROTEIN-RELATED"/>
    <property type="match status" value="1"/>
</dbReference>
<feature type="compositionally biased region" description="Pro residues" evidence="1">
    <location>
        <begin position="69"/>
        <end position="87"/>
    </location>
</feature>
<reference evidence="2 3" key="1">
    <citation type="submission" date="2024-02" db="EMBL/GenBank/DDBJ databases">
        <title>High-quality chromosome-scale genome assembly of Pensacola bahiagrass (Paspalum notatum Flugge var. saurae).</title>
        <authorList>
            <person name="Vega J.M."/>
            <person name="Podio M."/>
            <person name="Orjuela J."/>
            <person name="Siena L.A."/>
            <person name="Pessino S.C."/>
            <person name="Combes M.C."/>
            <person name="Mariac C."/>
            <person name="Albertini E."/>
            <person name="Pupilli F."/>
            <person name="Ortiz J.P.A."/>
            <person name="Leblanc O."/>
        </authorList>
    </citation>
    <scope>NUCLEOTIDE SEQUENCE [LARGE SCALE GENOMIC DNA]</scope>
    <source>
        <strain evidence="2">R1</strain>
        <tissue evidence="2">Leaf</tissue>
    </source>
</reference>
<dbReference type="AlphaFoldDB" id="A0AAQ3UY89"/>
<dbReference type="SUPFAM" id="SSF50494">
    <property type="entry name" value="Trypsin-like serine proteases"/>
    <property type="match status" value="2"/>
</dbReference>
<dbReference type="Proteomes" id="UP001341281">
    <property type="component" value="Chromosome 10"/>
</dbReference>
<dbReference type="Pfam" id="PF13365">
    <property type="entry name" value="Trypsin_2"/>
    <property type="match status" value="1"/>
</dbReference>
<evidence type="ECO:0000256" key="1">
    <source>
        <dbReference type="SAM" id="MobiDB-lite"/>
    </source>
</evidence>
<accession>A0AAQ3UY89</accession>
<feature type="region of interest" description="Disordered" evidence="1">
    <location>
        <begin position="1"/>
        <end position="161"/>
    </location>
</feature>
<name>A0AAQ3UY89_PASNO</name>
<organism evidence="2 3">
    <name type="scientific">Paspalum notatum var. saurae</name>
    <dbReference type="NCBI Taxonomy" id="547442"/>
    <lineage>
        <taxon>Eukaryota</taxon>
        <taxon>Viridiplantae</taxon>
        <taxon>Streptophyta</taxon>
        <taxon>Embryophyta</taxon>
        <taxon>Tracheophyta</taxon>
        <taxon>Spermatophyta</taxon>
        <taxon>Magnoliopsida</taxon>
        <taxon>Liliopsida</taxon>
        <taxon>Poales</taxon>
        <taxon>Poaceae</taxon>
        <taxon>PACMAD clade</taxon>
        <taxon>Panicoideae</taxon>
        <taxon>Andropogonodae</taxon>
        <taxon>Paspaleae</taxon>
        <taxon>Paspalinae</taxon>
        <taxon>Paspalum</taxon>
    </lineage>
</organism>